<dbReference type="CDD" id="cd00063">
    <property type="entry name" value="FN3"/>
    <property type="match status" value="2"/>
</dbReference>
<keyword evidence="12 18" id="KW-0675">Receptor</keyword>
<dbReference type="InterPro" id="IPR036116">
    <property type="entry name" value="FN3_sf"/>
</dbReference>
<dbReference type="InterPro" id="IPR000719">
    <property type="entry name" value="Prot_kinase_dom"/>
</dbReference>
<evidence type="ECO:0000256" key="2">
    <source>
        <dbReference type="ARBA" id="ARBA00004479"/>
    </source>
</evidence>
<reference evidence="19" key="1">
    <citation type="journal article" date="2017" name="bioRxiv">
        <title>Comparative analysis of the genomes of Stylophora pistillata and Acropora digitifera provides evidence for extensive differences between species of corals.</title>
        <authorList>
            <person name="Voolstra C.R."/>
            <person name="Li Y."/>
            <person name="Liew Y.J."/>
            <person name="Baumgarten S."/>
            <person name="Zoccola D."/>
            <person name="Flot J.-F."/>
            <person name="Tambutte S."/>
            <person name="Allemand D."/>
            <person name="Aranda M."/>
        </authorList>
    </citation>
    <scope>NUCLEOTIDE SEQUENCE [LARGE SCALE GENOMIC DNA]</scope>
</reference>
<dbReference type="FunFam" id="3.30.200.20:FF:000802">
    <property type="entry name" value="Ephrin receptor 1"/>
    <property type="match status" value="1"/>
</dbReference>
<evidence type="ECO:0000256" key="12">
    <source>
        <dbReference type="ARBA" id="ARBA00023170"/>
    </source>
</evidence>
<dbReference type="Gene3D" id="2.60.40.1770">
    <property type="entry name" value="ephrin a2 ectodomain"/>
    <property type="match status" value="1"/>
</dbReference>
<evidence type="ECO:0000256" key="6">
    <source>
        <dbReference type="ARBA" id="ARBA00022741"/>
    </source>
</evidence>
<dbReference type="GO" id="GO:0004714">
    <property type="term" value="F:transmembrane receptor protein tyrosine kinase activity"/>
    <property type="evidence" value="ECO:0007669"/>
    <property type="project" value="UniProtKB-EC"/>
</dbReference>
<dbReference type="Pfam" id="PF14575">
    <property type="entry name" value="EphA2_TM"/>
    <property type="match status" value="1"/>
</dbReference>
<dbReference type="Pfam" id="PF25599">
    <property type="entry name" value="Ephrin_CRD"/>
    <property type="match status" value="1"/>
</dbReference>
<keyword evidence="19" id="KW-1185">Reference proteome</keyword>
<dbReference type="InterPro" id="IPR011009">
    <property type="entry name" value="Kinase-like_dom_sf"/>
</dbReference>
<dbReference type="Gene3D" id="2.60.120.260">
    <property type="entry name" value="Galactose-binding domain-like"/>
    <property type="match status" value="1"/>
</dbReference>
<dbReference type="InterPro" id="IPR003961">
    <property type="entry name" value="FN3_dom"/>
</dbReference>
<evidence type="ECO:0000313" key="19">
    <source>
        <dbReference type="Proteomes" id="UP000225706"/>
    </source>
</evidence>
<feature type="domain" description="Protein kinase" evidence="15">
    <location>
        <begin position="585"/>
        <end position="820"/>
    </location>
</feature>
<keyword evidence="5 14" id="KW-0812">Transmembrane</keyword>
<dbReference type="Pfam" id="PF00041">
    <property type="entry name" value="fn3"/>
    <property type="match status" value="2"/>
</dbReference>
<dbReference type="EMBL" id="LSMT01000252">
    <property type="protein sequence ID" value="PFX22075.1"/>
    <property type="molecule type" value="Genomic_DNA"/>
</dbReference>
<dbReference type="PROSITE" id="PS00107">
    <property type="entry name" value="PROTEIN_KINASE_ATP"/>
    <property type="match status" value="1"/>
</dbReference>
<feature type="transmembrane region" description="Helical" evidence="14">
    <location>
        <begin position="500"/>
        <end position="525"/>
    </location>
</feature>
<dbReference type="EC" id="2.7.10.1" evidence="3"/>
<dbReference type="PROSITE" id="PS50853">
    <property type="entry name" value="FN3"/>
    <property type="match status" value="2"/>
</dbReference>
<evidence type="ECO:0000313" key="18">
    <source>
        <dbReference type="EMBL" id="PFX22075.1"/>
    </source>
</evidence>
<dbReference type="GO" id="GO:0030182">
    <property type="term" value="P:neuron differentiation"/>
    <property type="evidence" value="ECO:0007669"/>
    <property type="project" value="UniProtKB-ARBA"/>
</dbReference>
<dbReference type="Gene3D" id="1.10.510.10">
    <property type="entry name" value="Transferase(Phosphotransferase) domain 1"/>
    <property type="match status" value="1"/>
</dbReference>
<feature type="binding site" evidence="13">
    <location>
        <position position="616"/>
    </location>
    <ligand>
        <name>ATP</name>
        <dbReference type="ChEBI" id="CHEBI:30616"/>
    </ligand>
</feature>
<dbReference type="Pfam" id="PF07714">
    <property type="entry name" value="PK_Tyr_Ser-Thr"/>
    <property type="match status" value="1"/>
</dbReference>
<dbReference type="SMART" id="SM00219">
    <property type="entry name" value="TyrKc"/>
    <property type="match status" value="1"/>
</dbReference>
<dbReference type="SMART" id="SM00060">
    <property type="entry name" value="FN3"/>
    <property type="match status" value="2"/>
</dbReference>
<feature type="domain" description="Fibronectin type-III" evidence="16">
    <location>
        <begin position="286"/>
        <end position="398"/>
    </location>
</feature>
<dbReference type="PROSITE" id="PS51550">
    <property type="entry name" value="EPH_LBD"/>
    <property type="match status" value="1"/>
</dbReference>
<evidence type="ECO:0000256" key="14">
    <source>
        <dbReference type="SAM" id="Phobius"/>
    </source>
</evidence>
<organism evidence="18 19">
    <name type="scientific">Stylophora pistillata</name>
    <name type="common">Smooth cauliflower coral</name>
    <dbReference type="NCBI Taxonomy" id="50429"/>
    <lineage>
        <taxon>Eukaryota</taxon>
        <taxon>Metazoa</taxon>
        <taxon>Cnidaria</taxon>
        <taxon>Anthozoa</taxon>
        <taxon>Hexacorallia</taxon>
        <taxon>Scleractinia</taxon>
        <taxon>Astrocoeniina</taxon>
        <taxon>Pocilloporidae</taxon>
        <taxon>Stylophora</taxon>
    </lineage>
</organism>
<proteinExistence type="predicted"/>
<dbReference type="Gene3D" id="2.60.40.10">
    <property type="entry name" value="Immunoglobulins"/>
    <property type="match status" value="2"/>
</dbReference>
<feature type="domain" description="Eph LBD" evidence="17">
    <location>
        <begin position="1"/>
        <end position="197"/>
    </location>
</feature>
<dbReference type="SUPFAM" id="SSF49265">
    <property type="entry name" value="Fibronectin type III"/>
    <property type="match status" value="1"/>
</dbReference>
<keyword evidence="6 13" id="KW-0547">Nucleotide-binding</keyword>
<keyword evidence="8 13" id="KW-0067">ATP-binding</keyword>
<dbReference type="InterPro" id="IPR008266">
    <property type="entry name" value="Tyr_kinase_AS"/>
</dbReference>
<dbReference type="Gene3D" id="3.30.200.20">
    <property type="entry name" value="Phosphorylase Kinase, domain 1"/>
    <property type="match status" value="1"/>
</dbReference>
<evidence type="ECO:0000256" key="10">
    <source>
        <dbReference type="ARBA" id="ARBA00023136"/>
    </source>
</evidence>
<evidence type="ECO:0000259" key="16">
    <source>
        <dbReference type="PROSITE" id="PS50853"/>
    </source>
</evidence>
<comment type="caution">
    <text evidence="18">The sequence shown here is derived from an EMBL/GenBank/DDBJ whole genome shotgun (WGS) entry which is preliminary data.</text>
</comment>
<keyword evidence="11" id="KW-0829">Tyrosine-protein kinase</keyword>
<dbReference type="InterPro" id="IPR001090">
    <property type="entry name" value="Ephrin_rcpt_lig-bd_dom"/>
</dbReference>
<dbReference type="InterPro" id="IPR027936">
    <property type="entry name" value="Eph_TM"/>
</dbReference>
<evidence type="ECO:0000256" key="11">
    <source>
        <dbReference type="ARBA" id="ARBA00023137"/>
    </source>
</evidence>
<sequence length="820" mass="91797">MVYSFQCGLCDAGGYVGYTCRYLHQRIEERKGLAIGNYLREQHDMEPDVIAQWTPSKDASLNERYTCCKITEQQPDSWLRSNPITVPNKVQKVDITLQYSLRNCTVLGGDDFCREHFEFYVHQSGNSTVPDPFKNNATYERITEITSPILGINAKVMKTVAVEVKGKYIVLAFHDKGSCSVIYSVIVSYFFCPEYTVVSGLVSFPRSMAPANSSELVVGSCVTNALYNQGNLTVNCRSDGVWTISSLKGRCICREDMENSGGECKDCLKGKYNDQSGLNCTVLPSTPRNGHTTFVNQSTLGLQWDPPEVTGDHTQVWYDVDCRKPCDSDDENNCVVDKACGSDVIFLPSMVKLNTTQVIVGNLSSFINYTLKIYARNRVSEVSKSKHKLEGFFETIIVRTNGSVPGIPEVSIKQPKTTVVVSWTLEKKNGVIKVYDVTYINANDTSDTMTRQTKTAEMKFDLKAGKTYQFKVFAINGHGRGPAGTRTFTLRNDNSKKLQLIAFIAGGAGALLLIILVVVIIVCVVSRRRKSKKSVEQAYMEALQQGSELQTTNPQDQRTYINPNNYIDLQELLTSFATERKRRDIKLEGVIGSGEFADVYKGILKSREGKEVVAVKVLRPGSSEKNQKDFLSEASLMGQFDHPNVIRLIGVVTQSRPMMILTEFLESGSLDHFLKDRNGQLTSLQLVGMARGVAHGMKYLSELNFIHRDLAARNVLVGENILCKVSDFGLSRELADHDEAQAEYTTQGGKIPVRWTAPEALQHRTFSSASDVWSFGILMWEIMSYCDRPYWNWDNFDVIKRVETGYRLPAPQVHLAVTNM</sequence>
<dbReference type="InterPro" id="IPR020635">
    <property type="entry name" value="Tyr_kinase_cat_dom"/>
</dbReference>
<dbReference type="GO" id="GO:0005524">
    <property type="term" value="F:ATP binding"/>
    <property type="evidence" value="ECO:0007669"/>
    <property type="project" value="UniProtKB-UniRule"/>
</dbReference>
<dbReference type="InterPro" id="IPR017441">
    <property type="entry name" value="Protein_kinase_ATP_BS"/>
</dbReference>
<dbReference type="InterPro" id="IPR050449">
    <property type="entry name" value="Ephrin_rcpt_TKs"/>
</dbReference>
<dbReference type="SMART" id="SM00615">
    <property type="entry name" value="EPH_lbd"/>
    <property type="match status" value="1"/>
</dbReference>
<dbReference type="PANTHER" id="PTHR46877:SF14">
    <property type="entry name" value="RECEPTOR PROTEIN-TYROSINE KINASE"/>
    <property type="match status" value="1"/>
</dbReference>
<comment type="subcellular location">
    <subcellularLocation>
        <location evidence="1">Endomembrane system</location>
    </subcellularLocation>
    <subcellularLocation>
        <location evidence="2">Membrane</location>
        <topology evidence="2">Single-pass type I membrane protein</topology>
    </subcellularLocation>
</comment>
<dbReference type="PROSITE" id="PS00109">
    <property type="entry name" value="PROTEIN_KINASE_TYR"/>
    <property type="match status" value="1"/>
</dbReference>
<gene>
    <name evidence="18" type="primary">epha3</name>
    <name evidence="18" type="ORF">AWC38_SpisGene13420</name>
</gene>
<evidence type="ECO:0000256" key="1">
    <source>
        <dbReference type="ARBA" id="ARBA00004308"/>
    </source>
</evidence>
<dbReference type="GO" id="GO:0048468">
    <property type="term" value="P:cell development"/>
    <property type="evidence" value="ECO:0007669"/>
    <property type="project" value="UniProtKB-ARBA"/>
</dbReference>
<accession>A0A2B4S0R2</accession>
<keyword evidence="10 14" id="KW-0472">Membrane</keyword>
<dbReference type="GO" id="GO:0012505">
    <property type="term" value="C:endomembrane system"/>
    <property type="evidence" value="ECO:0007669"/>
    <property type="project" value="UniProtKB-SubCell"/>
</dbReference>
<evidence type="ECO:0000256" key="7">
    <source>
        <dbReference type="ARBA" id="ARBA00022777"/>
    </source>
</evidence>
<evidence type="ECO:0000256" key="3">
    <source>
        <dbReference type="ARBA" id="ARBA00011902"/>
    </source>
</evidence>
<keyword evidence="9 14" id="KW-1133">Transmembrane helix</keyword>
<dbReference type="FunFam" id="1.10.510.10:FF:001512">
    <property type="entry name" value="Receptor tyrosine-protein kinase erbB-2"/>
    <property type="match status" value="1"/>
</dbReference>
<name>A0A2B4S0R2_STYPI</name>
<dbReference type="AlphaFoldDB" id="A0A2B4S0R2"/>
<evidence type="ECO:0000259" key="15">
    <source>
        <dbReference type="PROSITE" id="PS50011"/>
    </source>
</evidence>
<dbReference type="OrthoDB" id="4062651at2759"/>
<dbReference type="SUPFAM" id="SSF49785">
    <property type="entry name" value="Galactose-binding domain-like"/>
    <property type="match status" value="1"/>
</dbReference>
<dbReference type="STRING" id="50429.A0A2B4S0R2"/>
<dbReference type="InterPro" id="IPR008979">
    <property type="entry name" value="Galactose-bd-like_sf"/>
</dbReference>
<evidence type="ECO:0000256" key="8">
    <source>
        <dbReference type="ARBA" id="ARBA00022840"/>
    </source>
</evidence>
<dbReference type="PROSITE" id="PS50011">
    <property type="entry name" value="PROTEIN_KINASE_DOM"/>
    <property type="match status" value="1"/>
</dbReference>
<dbReference type="GO" id="GO:0050793">
    <property type="term" value="P:regulation of developmental process"/>
    <property type="evidence" value="ECO:0007669"/>
    <property type="project" value="UniProtKB-ARBA"/>
</dbReference>
<dbReference type="PRINTS" id="PR00109">
    <property type="entry name" value="TYRKINASE"/>
</dbReference>
<evidence type="ECO:0000256" key="9">
    <source>
        <dbReference type="ARBA" id="ARBA00022989"/>
    </source>
</evidence>
<dbReference type="Pfam" id="PF01404">
    <property type="entry name" value="Ephrin_lbd"/>
    <property type="match status" value="1"/>
</dbReference>
<keyword evidence="4" id="KW-0808">Transferase</keyword>
<dbReference type="InterPro" id="IPR001245">
    <property type="entry name" value="Ser-Thr/Tyr_kinase_cat_dom"/>
</dbReference>
<evidence type="ECO:0000256" key="4">
    <source>
        <dbReference type="ARBA" id="ARBA00022679"/>
    </source>
</evidence>
<dbReference type="InterPro" id="IPR013783">
    <property type="entry name" value="Ig-like_fold"/>
</dbReference>
<feature type="domain" description="Fibronectin type-III" evidence="16">
    <location>
        <begin position="404"/>
        <end position="495"/>
    </location>
</feature>
<dbReference type="PANTHER" id="PTHR46877">
    <property type="entry name" value="EPH RECEPTOR A5"/>
    <property type="match status" value="1"/>
</dbReference>
<evidence type="ECO:0000256" key="13">
    <source>
        <dbReference type="PROSITE-ProRule" id="PRU10141"/>
    </source>
</evidence>
<evidence type="ECO:0000256" key="5">
    <source>
        <dbReference type="ARBA" id="ARBA00022692"/>
    </source>
</evidence>
<dbReference type="SUPFAM" id="SSF56112">
    <property type="entry name" value="Protein kinase-like (PK-like)"/>
    <property type="match status" value="1"/>
</dbReference>
<keyword evidence="7" id="KW-0418">Kinase</keyword>
<protein>
    <recommendedName>
        <fullName evidence="3">receptor protein-tyrosine kinase</fullName>
        <ecNumber evidence="3">2.7.10.1</ecNumber>
    </recommendedName>
</protein>
<dbReference type="Proteomes" id="UP000225706">
    <property type="component" value="Unassembled WGS sequence"/>
</dbReference>
<dbReference type="GO" id="GO:0005886">
    <property type="term" value="C:plasma membrane"/>
    <property type="evidence" value="ECO:0007669"/>
    <property type="project" value="TreeGrafter"/>
</dbReference>
<evidence type="ECO:0000259" key="17">
    <source>
        <dbReference type="PROSITE" id="PS51550"/>
    </source>
</evidence>